<proteinExistence type="predicted"/>
<gene>
    <name evidence="1" type="ORF">EPJ67_08700</name>
</gene>
<dbReference type="AlphaFoldDB" id="A0A5C8G459"/>
<accession>A0A5C8G459</accession>
<dbReference type="EMBL" id="SAYJ01000017">
    <property type="protein sequence ID" value="TXJ56318.1"/>
    <property type="molecule type" value="Genomic_DNA"/>
</dbReference>
<evidence type="ECO:0000313" key="1">
    <source>
        <dbReference type="EMBL" id="TXJ56318.1"/>
    </source>
</evidence>
<evidence type="ECO:0000313" key="2">
    <source>
        <dbReference type="Proteomes" id="UP000325013"/>
    </source>
</evidence>
<organism evidence="1 2">
    <name type="scientific">Brachyspira aalborgi</name>
    <dbReference type="NCBI Taxonomy" id="29522"/>
    <lineage>
        <taxon>Bacteria</taxon>
        <taxon>Pseudomonadati</taxon>
        <taxon>Spirochaetota</taxon>
        <taxon>Spirochaetia</taxon>
        <taxon>Brachyspirales</taxon>
        <taxon>Brachyspiraceae</taxon>
        <taxon>Brachyspira</taxon>
    </lineage>
</organism>
<comment type="caution">
    <text evidence="1">The sequence shown here is derived from an EMBL/GenBank/DDBJ whole genome shotgun (WGS) entry which is preliminary data.</text>
</comment>
<dbReference type="RefSeq" id="WP_147529237.1">
    <property type="nucleotide sequence ID" value="NZ_SAYJ01000017.1"/>
</dbReference>
<sequence length="81" mass="9863">MELDDKKIKALENFCRKKICSDKILDLEDKKERTEYYDNLSKSITMYSNRVPKISENLFEEFVKYAKESEKRLSEWFNKIK</sequence>
<protein>
    <submittedName>
        <fullName evidence="1">Uncharacterized protein</fullName>
    </submittedName>
</protein>
<reference evidence="1 2" key="1">
    <citation type="journal article" date="1992" name="Lakartidningen">
        <title>[Penicillin V and not amoxicillin is the first choice preparation in acute otitis].</title>
        <authorList>
            <person name="Kamme C."/>
            <person name="Lundgren K."/>
            <person name="Prellner K."/>
        </authorList>
    </citation>
    <scope>NUCLEOTIDE SEQUENCE [LARGE SCALE GENOMIC DNA]</scope>
    <source>
        <strain evidence="1 2">PC2777IV</strain>
    </source>
</reference>
<dbReference type="Proteomes" id="UP000325013">
    <property type="component" value="Unassembled WGS sequence"/>
</dbReference>
<name>A0A5C8G459_9SPIR</name>